<evidence type="ECO:0000313" key="2">
    <source>
        <dbReference type="Proteomes" id="UP000095544"/>
    </source>
</evidence>
<organism evidence="1 2">
    <name type="scientific">Faecalicatena contorta</name>
    <dbReference type="NCBI Taxonomy" id="39482"/>
    <lineage>
        <taxon>Bacteria</taxon>
        <taxon>Bacillati</taxon>
        <taxon>Bacillota</taxon>
        <taxon>Clostridia</taxon>
        <taxon>Lachnospirales</taxon>
        <taxon>Lachnospiraceae</taxon>
        <taxon>Faecalicatena</taxon>
    </lineage>
</organism>
<gene>
    <name evidence="1" type="ORF">ERS852491_02826</name>
</gene>
<evidence type="ECO:0008006" key="3">
    <source>
        <dbReference type="Google" id="ProtNLM"/>
    </source>
</evidence>
<dbReference type="STRING" id="39482.ERS852491_02826"/>
<dbReference type="AlphaFoldDB" id="A0A174GNP8"/>
<dbReference type="Gene3D" id="3.20.20.210">
    <property type="match status" value="1"/>
</dbReference>
<name>A0A174GNP8_9FIRM</name>
<dbReference type="RefSeq" id="WP_242857603.1">
    <property type="nucleotide sequence ID" value="NZ_CYZU01000026.1"/>
</dbReference>
<dbReference type="Proteomes" id="UP000095544">
    <property type="component" value="Unassembled WGS sequence"/>
</dbReference>
<accession>A0A174GNP8</accession>
<evidence type="ECO:0000313" key="1">
    <source>
        <dbReference type="EMBL" id="CUO64204.1"/>
    </source>
</evidence>
<protein>
    <recommendedName>
        <fullName evidence="3">Uroporphyrinogen decarboxylase (URO-D)</fullName>
    </recommendedName>
</protein>
<reference evidence="1 2" key="1">
    <citation type="submission" date="2015-09" db="EMBL/GenBank/DDBJ databases">
        <authorList>
            <consortium name="Pathogen Informatics"/>
        </authorList>
    </citation>
    <scope>NUCLEOTIDE SEQUENCE [LARGE SCALE GENOMIC DNA]</scope>
    <source>
        <strain evidence="1 2">2789STDY5834876</strain>
    </source>
</reference>
<sequence length="450" mass="52205">MRKEKSAILSVSNSNHTSWDPAKEHLATGFPPIQAMNSSLMFTPQEIERLRTLGKRVAEIAALPVQKEKARLWTAHNDLQTTQPLVFIDPENGWNEIITPEMLECHDNMARVWEMHLLKQIYWHENLKDDKVIEPYFDVHYSFSDDGWGVEMKKEGGEMGGAYKMIGGLRDYEEDFEKLHYPVITIDYEESDRVLNLAHEVFDGILTVRRHPVWWWSLGMTVDYIMLRGFDNFLCDFILEPEYIHKVMDLMTTGIEKRLDWFEKERLLALNTEGAYVGSGGFGWTNQLPTEQELKRPVTTKEMWGFVESQETNTVSAEMYGEFILPYHKRLASRFGLNCFGCCESVTERFEYAKQIPNLRRVSMSAWADWTLIPELLGNRYIASLKPQPTALASPVMNEDEVRKTVRKALACTRDCIPELIMKDNNTLGHNPYNACRWVEICREEIENLG</sequence>
<dbReference type="EMBL" id="CYZU01000026">
    <property type="protein sequence ID" value="CUO64204.1"/>
    <property type="molecule type" value="Genomic_DNA"/>
</dbReference>
<dbReference type="InterPro" id="IPR038071">
    <property type="entry name" value="UROD/MetE-like_sf"/>
</dbReference>
<proteinExistence type="predicted"/>